<dbReference type="EMBL" id="DUZY01000003">
    <property type="protein sequence ID" value="DAD31989.1"/>
    <property type="molecule type" value="Genomic_DNA"/>
</dbReference>
<name>A0A822YL28_NELNU</name>
<keyword evidence="2" id="KW-1185">Reference proteome</keyword>
<gene>
    <name evidence="1" type="ORF">HUJ06_010840</name>
</gene>
<dbReference type="Proteomes" id="UP000607653">
    <property type="component" value="Unassembled WGS sequence"/>
</dbReference>
<sequence length="47" mass="5562">MEKIILIQENGEPEGILQFCYKFCYKKSTVQLNGRRDSEFRNVHSIV</sequence>
<accession>A0A822YL28</accession>
<dbReference type="AlphaFoldDB" id="A0A822YL28"/>
<comment type="caution">
    <text evidence="1">The sequence shown here is derived from an EMBL/GenBank/DDBJ whole genome shotgun (WGS) entry which is preliminary data.</text>
</comment>
<organism evidence="1 2">
    <name type="scientific">Nelumbo nucifera</name>
    <name type="common">Sacred lotus</name>
    <dbReference type="NCBI Taxonomy" id="4432"/>
    <lineage>
        <taxon>Eukaryota</taxon>
        <taxon>Viridiplantae</taxon>
        <taxon>Streptophyta</taxon>
        <taxon>Embryophyta</taxon>
        <taxon>Tracheophyta</taxon>
        <taxon>Spermatophyta</taxon>
        <taxon>Magnoliopsida</taxon>
        <taxon>Proteales</taxon>
        <taxon>Nelumbonaceae</taxon>
        <taxon>Nelumbo</taxon>
    </lineage>
</organism>
<proteinExistence type="predicted"/>
<evidence type="ECO:0000313" key="1">
    <source>
        <dbReference type="EMBL" id="DAD31989.1"/>
    </source>
</evidence>
<protein>
    <submittedName>
        <fullName evidence="1">Uncharacterized protein</fullName>
    </submittedName>
</protein>
<reference evidence="1 2" key="1">
    <citation type="journal article" date="2020" name="Mol. Biol. Evol.">
        <title>Distinct Expression and Methylation Patterns for Genes with Different Fates following a Single Whole-Genome Duplication in Flowering Plants.</title>
        <authorList>
            <person name="Shi T."/>
            <person name="Rahmani R.S."/>
            <person name="Gugger P.F."/>
            <person name="Wang M."/>
            <person name="Li H."/>
            <person name="Zhang Y."/>
            <person name="Li Z."/>
            <person name="Wang Q."/>
            <person name="Van de Peer Y."/>
            <person name="Marchal K."/>
            <person name="Chen J."/>
        </authorList>
    </citation>
    <scope>NUCLEOTIDE SEQUENCE [LARGE SCALE GENOMIC DNA]</scope>
    <source>
        <tissue evidence="1">Leaf</tissue>
    </source>
</reference>
<evidence type="ECO:0000313" key="2">
    <source>
        <dbReference type="Proteomes" id="UP000607653"/>
    </source>
</evidence>